<dbReference type="PRINTS" id="PR00397">
    <property type="entry name" value="SIROHAEM"/>
</dbReference>
<proteinExistence type="predicted"/>
<accession>A0A9E5DP07</accession>
<keyword evidence="4" id="KW-0560">Oxidoreductase</keyword>
<dbReference type="GO" id="GO:0016491">
    <property type="term" value="F:oxidoreductase activity"/>
    <property type="evidence" value="ECO:0007669"/>
    <property type="project" value="UniProtKB-KW"/>
</dbReference>
<gene>
    <name evidence="10" type="ORF">O3H35_10455</name>
    <name evidence="9" type="ORF">O3H54_05355</name>
</gene>
<dbReference type="Gene3D" id="3.30.413.10">
    <property type="entry name" value="Sulfite Reductase Hemoprotein, domain 1"/>
    <property type="match status" value="1"/>
</dbReference>
<keyword evidence="3" id="KW-0479">Metal-binding</keyword>
<dbReference type="GO" id="GO:0046872">
    <property type="term" value="F:metal ion binding"/>
    <property type="evidence" value="ECO:0007669"/>
    <property type="project" value="UniProtKB-KW"/>
</dbReference>
<dbReference type="EMBL" id="JAPVES010000030">
    <property type="protein sequence ID" value="MCZ3373052.1"/>
    <property type="molecule type" value="Genomic_DNA"/>
</dbReference>
<keyword evidence="6" id="KW-0411">Iron-sulfur</keyword>
<evidence type="ECO:0000256" key="6">
    <source>
        <dbReference type="ARBA" id="ARBA00023014"/>
    </source>
</evidence>
<dbReference type="SUPFAM" id="SSF56014">
    <property type="entry name" value="Nitrite and sulphite reductase 4Fe-4S domain-like"/>
    <property type="match status" value="1"/>
</dbReference>
<dbReference type="PANTHER" id="PTHR43809">
    <property type="entry name" value="NITRITE REDUCTASE (NADH) LARGE SUBUNIT"/>
    <property type="match status" value="1"/>
</dbReference>
<dbReference type="SUPFAM" id="SSF55124">
    <property type="entry name" value="Nitrite/Sulfite reductase N-terminal domain-like"/>
    <property type="match status" value="1"/>
</dbReference>
<dbReference type="InterPro" id="IPR006067">
    <property type="entry name" value="NO2/SO3_Rdtase_4Fe4S_dom"/>
</dbReference>
<dbReference type="Proteomes" id="UP001074446">
    <property type="component" value="Unassembled WGS sequence"/>
</dbReference>
<dbReference type="Proteomes" id="UP001068021">
    <property type="component" value="Unassembled WGS sequence"/>
</dbReference>
<evidence type="ECO:0000256" key="4">
    <source>
        <dbReference type="ARBA" id="ARBA00023002"/>
    </source>
</evidence>
<evidence type="ECO:0000259" key="8">
    <source>
        <dbReference type="Pfam" id="PF03460"/>
    </source>
</evidence>
<evidence type="ECO:0000313" key="11">
    <source>
        <dbReference type="Proteomes" id="UP001068021"/>
    </source>
</evidence>
<sequence>MKENIPEKGASVQKDMETYAIIPYISRGIVDSAMLRKIAGVADKYNIKIMKLTSEGRISLHGIREEDLDSVWEDLGMKPGGHLGKCVRPAKSCIGDICCKKGYQNSVGMSQRINEFYCGVPTPRKLKIAVSGCPNSCGESAVRDIGLIGTGKGWKLLVGGNCGIKPRIAKLLAKNLSDDEVIALIGKIIDYYSEQGVEKRVGAVIEKIGFEKFSQDVLG</sequence>
<dbReference type="Pfam" id="PF01077">
    <property type="entry name" value="NIR_SIR"/>
    <property type="match status" value="1"/>
</dbReference>
<dbReference type="Gene3D" id="3.90.480.10">
    <property type="entry name" value="Sulfite Reductase Hemoprotein,Domain 2"/>
    <property type="match status" value="1"/>
</dbReference>
<dbReference type="InterPro" id="IPR052034">
    <property type="entry name" value="NasD-like"/>
</dbReference>
<evidence type="ECO:0000313" key="10">
    <source>
        <dbReference type="EMBL" id="MCZ3373052.1"/>
    </source>
</evidence>
<evidence type="ECO:0000256" key="1">
    <source>
        <dbReference type="ARBA" id="ARBA00022485"/>
    </source>
</evidence>
<evidence type="ECO:0000259" key="7">
    <source>
        <dbReference type="Pfam" id="PF01077"/>
    </source>
</evidence>
<dbReference type="Pfam" id="PF03460">
    <property type="entry name" value="NIR_SIR_ferr"/>
    <property type="match status" value="1"/>
</dbReference>
<keyword evidence="1" id="KW-0004">4Fe-4S</keyword>
<evidence type="ECO:0000256" key="2">
    <source>
        <dbReference type="ARBA" id="ARBA00022617"/>
    </source>
</evidence>
<protein>
    <submittedName>
        <fullName evidence="10">NAD(P)/FAD-dependent oxidoreductase</fullName>
    </submittedName>
</protein>
<evidence type="ECO:0000256" key="3">
    <source>
        <dbReference type="ARBA" id="ARBA00022723"/>
    </source>
</evidence>
<evidence type="ECO:0000256" key="5">
    <source>
        <dbReference type="ARBA" id="ARBA00023004"/>
    </source>
</evidence>
<dbReference type="RefSeq" id="WP_048081439.1">
    <property type="nucleotide sequence ID" value="NZ_JAPVER010000020.1"/>
</dbReference>
<dbReference type="InterPro" id="IPR017220">
    <property type="entry name" value="Sulphite_reductase_assimil"/>
</dbReference>
<keyword evidence="5" id="KW-0408">Iron</keyword>
<dbReference type="AlphaFoldDB" id="A0A9E5DP07"/>
<dbReference type="InterPro" id="IPR036136">
    <property type="entry name" value="Nit/Sulf_reduc_fer-like_dom_sf"/>
</dbReference>
<organism evidence="10">
    <name type="scientific">Methanobacterium veterum</name>
    <dbReference type="NCBI Taxonomy" id="408577"/>
    <lineage>
        <taxon>Archaea</taxon>
        <taxon>Methanobacteriati</taxon>
        <taxon>Methanobacteriota</taxon>
        <taxon>Methanomada group</taxon>
        <taxon>Methanobacteria</taxon>
        <taxon>Methanobacteriales</taxon>
        <taxon>Methanobacteriaceae</taxon>
        <taxon>Methanobacterium</taxon>
    </lineage>
</organism>
<reference evidence="10" key="1">
    <citation type="submission" date="2022-12" db="EMBL/GenBank/DDBJ databases">
        <title>Reclassification of two methanogenic archaea species isolated from the Kolyma lowland permafrost.</title>
        <authorList>
            <person name="Trubitsyn V.E."/>
            <person name="Rivkina E.M."/>
            <person name="Shcherbakova V.A."/>
        </authorList>
    </citation>
    <scope>NUCLEOTIDE SEQUENCE</scope>
    <source>
        <strain evidence="9">M2</strain>
        <strain evidence="10">MK4</strain>
    </source>
</reference>
<dbReference type="InterPro" id="IPR006066">
    <property type="entry name" value="NO2/SO3_Rdtase_FeS/sirohaem_BS"/>
</dbReference>
<name>A0A9E5DP07_9EURY</name>
<dbReference type="GO" id="GO:0020037">
    <property type="term" value="F:heme binding"/>
    <property type="evidence" value="ECO:0007669"/>
    <property type="project" value="InterPro"/>
</dbReference>
<feature type="domain" description="Nitrite/sulphite reductase 4Fe-4S" evidence="7">
    <location>
        <begin position="84"/>
        <end position="217"/>
    </location>
</feature>
<dbReference type="InterPro" id="IPR045854">
    <property type="entry name" value="NO2/SO3_Rdtase_4Fe4S_sf"/>
</dbReference>
<keyword evidence="11" id="KW-1185">Reference proteome</keyword>
<dbReference type="InterPro" id="IPR005117">
    <property type="entry name" value="NiRdtase/SiRdtase_haem-b_fer"/>
</dbReference>
<dbReference type="PANTHER" id="PTHR43809:SF1">
    <property type="entry name" value="NITRITE REDUCTASE (NADH) LARGE SUBUNIT"/>
    <property type="match status" value="1"/>
</dbReference>
<dbReference type="EMBL" id="JAPVER010000020">
    <property type="protein sequence ID" value="MCZ3365301.1"/>
    <property type="molecule type" value="Genomic_DNA"/>
</dbReference>
<comment type="caution">
    <text evidence="10">The sequence shown here is derived from an EMBL/GenBank/DDBJ whole genome shotgun (WGS) entry which is preliminary data.</text>
</comment>
<keyword evidence="2" id="KW-0349">Heme</keyword>
<evidence type="ECO:0000313" key="9">
    <source>
        <dbReference type="EMBL" id="MCZ3365301.1"/>
    </source>
</evidence>
<feature type="domain" description="Nitrite/Sulfite reductase ferredoxin-like" evidence="8">
    <location>
        <begin position="13"/>
        <end position="76"/>
    </location>
</feature>
<dbReference type="PROSITE" id="PS00365">
    <property type="entry name" value="NIR_SIR"/>
    <property type="match status" value="1"/>
</dbReference>
<dbReference type="GO" id="GO:0051539">
    <property type="term" value="F:4 iron, 4 sulfur cluster binding"/>
    <property type="evidence" value="ECO:0007669"/>
    <property type="project" value="UniProtKB-KW"/>
</dbReference>
<dbReference type="PIRSF" id="PIRSF037487">
    <property type="entry name" value="Sulfite_red_assimil"/>
    <property type="match status" value="1"/>
</dbReference>